<dbReference type="OrthoDB" id="7054716at2"/>
<dbReference type="Proteomes" id="UP000317199">
    <property type="component" value="Chromosome"/>
</dbReference>
<dbReference type="SUPFAM" id="SSF141571">
    <property type="entry name" value="Pentapeptide repeat-like"/>
    <property type="match status" value="1"/>
</dbReference>
<organism evidence="1 2">
    <name type="scientific">Marilutibacter alkalisoli</name>
    <dbReference type="NCBI Taxonomy" id="2591633"/>
    <lineage>
        <taxon>Bacteria</taxon>
        <taxon>Pseudomonadati</taxon>
        <taxon>Pseudomonadota</taxon>
        <taxon>Gammaproteobacteria</taxon>
        <taxon>Lysobacterales</taxon>
        <taxon>Lysobacteraceae</taxon>
        <taxon>Marilutibacter</taxon>
    </lineage>
</organism>
<dbReference type="KEGG" id="lyj:FKV23_09930"/>
<evidence type="ECO:0000313" key="2">
    <source>
        <dbReference type="Proteomes" id="UP000317199"/>
    </source>
</evidence>
<gene>
    <name evidence="1" type="ORF">FKV23_09930</name>
</gene>
<evidence type="ECO:0008006" key="3">
    <source>
        <dbReference type="Google" id="ProtNLM"/>
    </source>
</evidence>
<dbReference type="AlphaFoldDB" id="A0A514BTK5"/>
<accession>A0A514BTK5</accession>
<proteinExistence type="predicted"/>
<evidence type="ECO:0000313" key="1">
    <source>
        <dbReference type="EMBL" id="QDH70369.1"/>
    </source>
</evidence>
<dbReference type="RefSeq" id="WP_141623704.1">
    <property type="nucleotide sequence ID" value="NZ_CP041242.1"/>
</dbReference>
<name>A0A514BTK5_9GAMM</name>
<dbReference type="Gene3D" id="2.160.20.80">
    <property type="entry name" value="E3 ubiquitin-protein ligase SopA"/>
    <property type="match status" value="1"/>
</dbReference>
<reference evidence="1 2" key="1">
    <citation type="submission" date="2019-06" db="EMBL/GenBank/DDBJ databases">
        <title>Lysobacter alkalisoli sp. nov. isolated from saline-alkali soil.</title>
        <authorList>
            <person name="Sun J.-Q."/>
            <person name="Xu L."/>
        </authorList>
    </citation>
    <scope>NUCLEOTIDE SEQUENCE [LARGE SCALE GENOMIC DNA]</scope>
    <source>
        <strain evidence="1 2">SJ-36</strain>
    </source>
</reference>
<sequence length="751" mass="82624">MDVKDFKRIVGCFSDSPNSFVGADGEFVLQTIDETIVGRFRKTDGVLYVEEGELAIPAQAWVVKRISKLRLLADRILAAVPDPDNFVEPDAAYLPELDSTTGDSEEEPQGAEVLCLRLLARQTPGTTQIVYLTSDAGEGKTTLISRLSRAAAESYKSGKQDWIILPIPLGGRAFLRFDEAVLAALMGRYRFPFWFFESFVELVRMGVVVPAFDGFEEMIVENSSGDALSALGSFIDQLSSEGKALFAARKAFFEYQSFRTQARLFDAIGSEQSVAFSRVSLHRWTRKQFEQYASRRGRKDGAEIYDAVSARLGETHPLITRAVLVRRLFDVAKDVNEVDILVAKLGDTPQAYFHAFVLAIIEREAQEKWRDTADQRPLLTLAEHHRLLADVAKEMWVSGVDVLRSDLLDFVADLFCEEGKKSPSVARQVRERLTHHALLVKVGGGRPGFSFDHEDFRQFFLGVSLSLALAKLDVELLRSLLRTALIPSVALDEAVLSCIKGGTSHQSLTSLLVSVVAGELPTSFVPENAGNLLVRVLDGEVESDGGERIAEGFAFSSQSLVDRKLARVRFLKCYFGPTSLNGTVLSRVAFEHCTFERIEFANSRVFETSLSECDIACVVLPDGESTVYDPAGIDDALRKAGFSGIGDAAGEKSGKASPDPELEIVSRAMRAFMRATQHNEQTLRVKLGVEAPVFFDSVLPALLRSGVLAETDYRGAGVQKRYRLAMPMSRIQSALATAAGDFEAFCSKVSS</sequence>
<keyword evidence="2" id="KW-1185">Reference proteome</keyword>
<dbReference type="EMBL" id="CP041242">
    <property type="protein sequence ID" value="QDH70369.1"/>
    <property type="molecule type" value="Genomic_DNA"/>
</dbReference>
<protein>
    <recommendedName>
        <fullName evidence="3">NACHT domain-containing protein</fullName>
    </recommendedName>
</protein>